<evidence type="ECO:0000313" key="1">
    <source>
        <dbReference type="EMBL" id="MDZ5461058.1"/>
    </source>
</evidence>
<name>A0ABU5IQ96_9BURK</name>
<sequence length="126" mass="13921">MPMPTDAHTEIYRRLSKIENELVQAAQASAVVRGVAPDLRQCLQQLSEQSQQARAAHLRSRDEGVASALRELEMLAEQACELSDTRDGDARRVLRPGLEEARQDIRDLCHQLGLHRDGDGAGRPAA</sequence>
<dbReference type="Proteomes" id="UP001293718">
    <property type="component" value="Unassembled WGS sequence"/>
</dbReference>
<reference evidence="1 2" key="1">
    <citation type="submission" date="2023-11" db="EMBL/GenBank/DDBJ databases">
        <title>Draft genome of Azohydromonas lata strain H1 (DSM1123), a polyhydroxyalkanoate producer.</title>
        <authorList>
            <person name="Traversa D."/>
            <person name="D'Addabbo P."/>
            <person name="Pazzani C."/>
            <person name="Manzari C."/>
            <person name="Chiara M."/>
            <person name="Scrascia M."/>
        </authorList>
    </citation>
    <scope>NUCLEOTIDE SEQUENCE [LARGE SCALE GENOMIC DNA]</scope>
    <source>
        <strain evidence="1 2">H1</strain>
    </source>
</reference>
<evidence type="ECO:0000313" key="2">
    <source>
        <dbReference type="Proteomes" id="UP001293718"/>
    </source>
</evidence>
<dbReference type="EMBL" id="JAXOJX010000094">
    <property type="protein sequence ID" value="MDZ5461058.1"/>
    <property type="molecule type" value="Genomic_DNA"/>
</dbReference>
<keyword evidence="2" id="KW-1185">Reference proteome</keyword>
<dbReference type="RefSeq" id="WP_157119283.1">
    <property type="nucleotide sequence ID" value="NZ_JAXOJX010000094.1"/>
</dbReference>
<proteinExistence type="predicted"/>
<comment type="caution">
    <text evidence="1">The sequence shown here is derived from an EMBL/GenBank/DDBJ whole genome shotgun (WGS) entry which is preliminary data.</text>
</comment>
<gene>
    <name evidence="1" type="ORF">SM757_31225</name>
</gene>
<organism evidence="1 2">
    <name type="scientific">Azohydromonas lata</name>
    <dbReference type="NCBI Taxonomy" id="45677"/>
    <lineage>
        <taxon>Bacteria</taxon>
        <taxon>Pseudomonadati</taxon>
        <taxon>Pseudomonadota</taxon>
        <taxon>Betaproteobacteria</taxon>
        <taxon>Burkholderiales</taxon>
        <taxon>Sphaerotilaceae</taxon>
        <taxon>Azohydromonas</taxon>
    </lineage>
</organism>
<accession>A0ABU5IQ96</accession>
<protein>
    <submittedName>
        <fullName evidence="1">Uncharacterized protein</fullName>
    </submittedName>
</protein>